<dbReference type="InterPro" id="IPR052929">
    <property type="entry name" value="RNase_H-like_EbsB-rel"/>
</dbReference>
<dbReference type="InterPro" id="IPR044730">
    <property type="entry name" value="RNase_H-like_dom_plant"/>
</dbReference>
<organism evidence="3 4">
    <name type="scientific">Heracleum sosnowskyi</name>
    <dbReference type="NCBI Taxonomy" id="360622"/>
    <lineage>
        <taxon>Eukaryota</taxon>
        <taxon>Viridiplantae</taxon>
        <taxon>Streptophyta</taxon>
        <taxon>Embryophyta</taxon>
        <taxon>Tracheophyta</taxon>
        <taxon>Spermatophyta</taxon>
        <taxon>Magnoliopsida</taxon>
        <taxon>eudicotyledons</taxon>
        <taxon>Gunneridae</taxon>
        <taxon>Pentapetalae</taxon>
        <taxon>asterids</taxon>
        <taxon>campanulids</taxon>
        <taxon>Apiales</taxon>
        <taxon>Apiaceae</taxon>
        <taxon>Apioideae</taxon>
        <taxon>apioid superclade</taxon>
        <taxon>Tordylieae</taxon>
        <taxon>Tordyliinae</taxon>
        <taxon>Heracleum</taxon>
    </lineage>
</organism>
<proteinExistence type="predicted"/>
<reference evidence="3" key="1">
    <citation type="submission" date="2023-02" db="EMBL/GenBank/DDBJ databases">
        <title>Genome of toxic invasive species Heracleum sosnowskyi carries increased number of genes despite the absence of recent whole-genome duplications.</title>
        <authorList>
            <person name="Schelkunov M."/>
            <person name="Shtratnikova V."/>
            <person name="Makarenko M."/>
            <person name="Klepikova A."/>
            <person name="Omelchenko D."/>
            <person name="Novikova G."/>
            <person name="Obukhova E."/>
            <person name="Bogdanov V."/>
            <person name="Penin A."/>
            <person name="Logacheva M."/>
        </authorList>
    </citation>
    <scope>NUCLEOTIDE SEQUENCE</scope>
    <source>
        <strain evidence="3">Hsosn_3</strain>
        <tissue evidence="3">Leaf</tissue>
    </source>
</reference>
<dbReference type="AlphaFoldDB" id="A0AAD8I4L5"/>
<evidence type="ECO:0000256" key="1">
    <source>
        <dbReference type="SAM" id="MobiDB-lite"/>
    </source>
</evidence>
<gene>
    <name evidence="3" type="ORF">POM88_024169</name>
</gene>
<protein>
    <recommendedName>
        <fullName evidence="2">RNase H type-1 domain-containing protein</fullName>
    </recommendedName>
</protein>
<dbReference type="InterPro" id="IPR012337">
    <property type="entry name" value="RNaseH-like_sf"/>
</dbReference>
<name>A0AAD8I4L5_9APIA</name>
<evidence type="ECO:0000259" key="2">
    <source>
        <dbReference type="Pfam" id="PF13456"/>
    </source>
</evidence>
<dbReference type="CDD" id="cd06222">
    <property type="entry name" value="RNase_H_like"/>
    <property type="match status" value="1"/>
</dbReference>
<dbReference type="GO" id="GO:0003676">
    <property type="term" value="F:nucleic acid binding"/>
    <property type="evidence" value="ECO:0007669"/>
    <property type="project" value="InterPro"/>
</dbReference>
<accession>A0AAD8I4L5</accession>
<keyword evidence="4" id="KW-1185">Reference proteome</keyword>
<dbReference type="Pfam" id="PF13456">
    <property type="entry name" value="RVT_3"/>
    <property type="match status" value="1"/>
</dbReference>
<feature type="domain" description="RNase H type-1" evidence="2">
    <location>
        <begin position="41"/>
        <end position="161"/>
    </location>
</feature>
<dbReference type="GO" id="GO:0004523">
    <property type="term" value="F:RNA-DNA hybrid ribonuclease activity"/>
    <property type="evidence" value="ECO:0007669"/>
    <property type="project" value="InterPro"/>
</dbReference>
<dbReference type="SUPFAM" id="SSF53098">
    <property type="entry name" value="Ribonuclease H-like"/>
    <property type="match status" value="1"/>
</dbReference>
<dbReference type="PANTHER" id="PTHR47074">
    <property type="entry name" value="BNAC02G40300D PROTEIN"/>
    <property type="match status" value="1"/>
</dbReference>
<comment type="caution">
    <text evidence="3">The sequence shown here is derived from an EMBL/GenBank/DDBJ whole genome shotgun (WGS) entry which is preliminary data.</text>
</comment>
<dbReference type="Gene3D" id="3.30.420.10">
    <property type="entry name" value="Ribonuclease H-like superfamily/Ribonuclease H"/>
    <property type="match status" value="1"/>
</dbReference>
<dbReference type="EMBL" id="JAUIZM010000006">
    <property type="protein sequence ID" value="KAK1377425.1"/>
    <property type="molecule type" value="Genomic_DNA"/>
</dbReference>
<sequence>MVAEWKEAQNKQQGGGQASSSRVSGSRCGWKCPDPGWYKANVDAAIHEGSSQFRVGMVLRDDTGVFVAGMVKRFDENATVLEAEATGMYEVLQWVCGLGVSQVVVESDSLVVVDALNKNRKYVSEVGSIFESCRVVLQQRCDLKVQHVRRQANKVAHSIAKIPSSVKAPFLGFTRTAEIWNSRACMVGLIGTFIVELIINKGILEEIGKGLDIPL</sequence>
<reference evidence="3" key="2">
    <citation type="submission" date="2023-05" db="EMBL/GenBank/DDBJ databases">
        <authorList>
            <person name="Schelkunov M.I."/>
        </authorList>
    </citation>
    <scope>NUCLEOTIDE SEQUENCE</scope>
    <source>
        <strain evidence="3">Hsosn_3</strain>
        <tissue evidence="3">Leaf</tissue>
    </source>
</reference>
<dbReference type="InterPro" id="IPR002156">
    <property type="entry name" value="RNaseH_domain"/>
</dbReference>
<feature type="region of interest" description="Disordered" evidence="1">
    <location>
        <begin position="1"/>
        <end position="26"/>
    </location>
</feature>
<dbReference type="PANTHER" id="PTHR47074:SF48">
    <property type="entry name" value="POLYNUCLEOTIDYL TRANSFERASE, RIBONUCLEASE H-LIKE SUPERFAMILY PROTEIN"/>
    <property type="match status" value="1"/>
</dbReference>
<evidence type="ECO:0000313" key="4">
    <source>
        <dbReference type="Proteomes" id="UP001237642"/>
    </source>
</evidence>
<dbReference type="Proteomes" id="UP001237642">
    <property type="component" value="Unassembled WGS sequence"/>
</dbReference>
<dbReference type="SUPFAM" id="SSF103511">
    <property type="entry name" value="Chlorophyll a-b binding protein"/>
    <property type="match status" value="1"/>
</dbReference>
<evidence type="ECO:0000313" key="3">
    <source>
        <dbReference type="EMBL" id="KAK1377425.1"/>
    </source>
</evidence>
<dbReference type="InterPro" id="IPR036397">
    <property type="entry name" value="RNaseH_sf"/>
</dbReference>